<accession>A0ACC2QJC3</accession>
<gene>
    <name evidence="1" type="ORF">PYW08_005523</name>
</gene>
<dbReference type="Proteomes" id="UP001231649">
    <property type="component" value="Chromosome 18"/>
</dbReference>
<protein>
    <submittedName>
        <fullName evidence="1">Uncharacterized protein</fullName>
    </submittedName>
</protein>
<organism evidence="1 2">
    <name type="scientific">Mythimna loreyi</name>
    <dbReference type="NCBI Taxonomy" id="667449"/>
    <lineage>
        <taxon>Eukaryota</taxon>
        <taxon>Metazoa</taxon>
        <taxon>Ecdysozoa</taxon>
        <taxon>Arthropoda</taxon>
        <taxon>Hexapoda</taxon>
        <taxon>Insecta</taxon>
        <taxon>Pterygota</taxon>
        <taxon>Neoptera</taxon>
        <taxon>Endopterygota</taxon>
        <taxon>Lepidoptera</taxon>
        <taxon>Glossata</taxon>
        <taxon>Ditrysia</taxon>
        <taxon>Noctuoidea</taxon>
        <taxon>Noctuidae</taxon>
        <taxon>Noctuinae</taxon>
        <taxon>Hadenini</taxon>
        <taxon>Mythimna</taxon>
    </lineage>
</organism>
<name>A0ACC2QJC3_9NEOP</name>
<evidence type="ECO:0000313" key="1">
    <source>
        <dbReference type="EMBL" id="KAJ8717124.1"/>
    </source>
</evidence>
<keyword evidence="2" id="KW-1185">Reference proteome</keyword>
<proteinExistence type="predicted"/>
<reference evidence="1" key="1">
    <citation type="submission" date="2023-03" db="EMBL/GenBank/DDBJ databases">
        <title>Chromosome-level genomes of two armyworms, Mythimna separata and Mythimna loreyi, provide insights into the biosynthesis and reception of sex pheromones.</title>
        <authorList>
            <person name="Zhao H."/>
        </authorList>
    </citation>
    <scope>NUCLEOTIDE SEQUENCE</scope>
    <source>
        <strain evidence="1">BeijingLab</strain>
    </source>
</reference>
<comment type="caution">
    <text evidence="1">The sequence shown here is derived from an EMBL/GenBank/DDBJ whole genome shotgun (WGS) entry which is preliminary data.</text>
</comment>
<dbReference type="EMBL" id="CM056794">
    <property type="protein sequence ID" value="KAJ8717124.1"/>
    <property type="molecule type" value="Genomic_DNA"/>
</dbReference>
<evidence type="ECO:0000313" key="2">
    <source>
        <dbReference type="Proteomes" id="UP001231649"/>
    </source>
</evidence>
<sequence length="962" mass="107517">MDFFEKAHVSKKQPSKKDNKSEEIVKKQLKQMLHGYKKSDNELIRHSGNSGSDIVEAHRLLDDSASVSGFSDLELTNSENEEDFKPVTTSKSIGNSSASTSDINLSNLSEINSNTDDILDDIDLDDSDSQESISECRENNESLSEYIKSREEVETSGDDMLPSDAEEISSVEEISSESGSDDRESETFDADGTLASKILEELGKNQNKSNIKSKKRKVEEKPKKRKSKKKQIKDSPTNDDVSDNDVISMKALSIDDEEANSSDGNTTVLSNEEIASSNTATSDSSPYVSITVKDMPKQRLSDLLEDYKHPTMKLLQDVVHTTSFKGLFSIEKDIVVEDVDSLVPELGDDNTIEDLGDEITNDIDLENLENDDTIQELENDEVIEMLDNDASTDMPQEETTTDYDNTILSDTEREPSTDEEVVRPVKVYQGKNGYIILLKHPAELYLNGKVTVKPIAGTVEVFGHILKDVVNLYAPNNNFAQCFKTIETPNSDYGVFRKLTSEGLKVHEAEEIVTTMGAFDGIISVSKLNDVRMDFVESNVFMDLFTKCNKAHSSLRKATSDLGCSLVLKRPWRYFEENDSWDHAVSCGLEKNSRGIVCGGKGLGKSTFLRYYVNRLLANGPVLVIDLDPGQAEFTVAGNVSATVVSSPLLGPNYTHLQTPEIMLNIDIINTMDNANRYVAAVTEVLAHCRSNQAYSTMPWIINTMGMTTQMGLKFILLTILHAQPTFLMQIDTKVVKKRFECLFKPNAVRNMYQNFKYDRFFRNVELPHLDYTFILAQTPEGSDKHNTAVSPKDQRYLNFLAYFGELMNIYKGTQLLGIVPYEVSLSDVNVLTNVKVANDAVLKVINGKIVALCQLAIGDKGKVFTLQDNALLCHGHGLVRGVDYQKWVVYIVTPVAGHRLCAVDALVYADWAPELRGPERQLPDGTAVPYRSPTNYRQKQFMQTPKRRFNPLQLLKMSRSA</sequence>